<dbReference type="InterPro" id="IPR003593">
    <property type="entry name" value="AAA+_ATPase"/>
</dbReference>
<dbReference type="Gene3D" id="3.40.50.300">
    <property type="entry name" value="P-loop containing nucleotide triphosphate hydrolases"/>
    <property type="match status" value="1"/>
</dbReference>
<dbReference type="SMART" id="SM00257">
    <property type="entry name" value="LysM"/>
    <property type="match status" value="1"/>
</dbReference>
<dbReference type="PROSITE" id="PS51782">
    <property type="entry name" value="LYSM"/>
    <property type="match status" value="1"/>
</dbReference>
<evidence type="ECO:0000256" key="1">
    <source>
        <dbReference type="ARBA" id="ARBA00022741"/>
    </source>
</evidence>
<feature type="region of interest" description="Disordered" evidence="3">
    <location>
        <begin position="352"/>
        <end position="438"/>
    </location>
</feature>
<dbReference type="SUPFAM" id="SSF52540">
    <property type="entry name" value="P-loop containing nucleoside triphosphate hydrolases"/>
    <property type="match status" value="1"/>
</dbReference>
<keyword evidence="4" id="KW-0812">Transmembrane</keyword>
<dbReference type="RefSeq" id="WP_057884834.1">
    <property type="nucleotide sequence ID" value="NZ_CP092367.1"/>
</dbReference>
<dbReference type="InterPro" id="IPR003439">
    <property type="entry name" value="ABC_transporter-like_ATP-bd"/>
</dbReference>
<feature type="compositionally biased region" description="Basic and acidic residues" evidence="3">
    <location>
        <begin position="363"/>
        <end position="375"/>
    </location>
</feature>
<feature type="domain" description="LysM" evidence="6">
    <location>
        <begin position="429"/>
        <end position="473"/>
    </location>
</feature>
<name>A0A3Q8CE24_9LACO</name>
<dbReference type="CDD" id="cd00118">
    <property type="entry name" value="LysM"/>
    <property type="match status" value="1"/>
</dbReference>
<evidence type="ECO:0000259" key="5">
    <source>
        <dbReference type="PROSITE" id="PS50893"/>
    </source>
</evidence>
<evidence type="ECO:0000259" key="6">
    <source>
        <dbReference type="PROSITE" id="PS51782"/>
    </source>
</evidence>
<dbReference type="SMART" id="SM00382">
    <property type="entry name" value="AAA"/>
    <property type="match status" value="1"/>
</dbReference>
<keyword evidence="4" id="KW-1133">Transmembrane helix</keyword>
<feature type="compositionally biased region" description="Polar residues" evidence="3">
    <location>
        <begin position="427"/>
        <end position="437"/>
    </location>
</feature>
<keyword evidence="8" id="KW-1185">Reference proteome</keyword>
<dbReference type="GO" id="GO:0016887">
    <property type="term" value="F:ATP hydrolysis activity"/>
    <property type="evidence" value="ECO:0007669"/>
    <property type="project" value="InterPro"/>
</dbReference>
<evidence type="ECO:0000313" key="8">
    <source>
        <dbReference type="Proteomes" id="UP000324497"/>
    </source>
</evidence>
<evidence type="ECO:0000256" key="4">
    <source>
        <dbReference type="SAM" id="Phobius"/>
    </source>
</evidence>
<dbReference type="EMBL" id="CP018180">
    <property type="protein sequence ID" value="AUJ33237.1"/>
    <property type="molecule type" value="Genomic_DNA"/>
</dbReference>
<dbReference type="KEGG" id="lng:BSQ50_08035"/>
<dbReference type="Pfam" id="PF01476">
    <property type="entry name" value="LysM"/>
    <property type="match status" value="1"/>
</dbReference>
<feature type="transmembrane region" description="Helical" evidence="4">
    <location>
        <begin position="326"/>
        <end position="344"/>
    </location>
</feature>
<dbReference type="InterPro" id="IPR036779">
    <property type="entry name" value="LysM_dom_sf"/>
</dbReference>
<dbReference type="PANTHER" id="PTHR46743">
    <property type="entry name" value="TEICHOIC ACIDS EXPORT ATP-BINDING PROTEIN TAGH"/>
    <property type="match status" value="1"/>
</dbReference>
<evidence type="ECO:0000256" key="2">
    <source>
        <dbReference type="ARBA" id="ARBA00022840"/>
    </source>
</evidence>
<dbReference type="SUPFAM" id="SSF54106">
    <property type="entry name" value="LysM domain"/>
    <property type="match status" value="1"/>
</dbReference>
<dbReference type="PROSITE" id="PS50893">
    <property type="entry name" value="ABC_TRANSPORTER_2"/>
    <property type="match status" value="1"/>
</dbReference>
<dbReference type="InterPro" id="IPR050683">
    <property type="entry name" value="Bact_Polysacc_Export_ATP-bd"/>
</dbReference>
<dbReference type="GO" id="GO:0005524">
    <property type="term" value="F:ATP binding"/>
    <property type="evidence" value="ECO:0007669"/>
    <property type="project" value="UniProtKB-KW"/>
</dbReference>
<feature type="compositionally biased region" description="Low complexity" evidence="3">
    <location>
        <begin position="381"/>
        <end position="426"/>
    </location>
</feature>
<keyword evidence="4" id="KW-0472">Membrane</keyword>
<protein>
    <submittedName>
        <fullName evidence="7">Teichoic acid ABC transporter ATP-binding protein</fullName>
    </submittedName>
</protein>
<reference evidence="7 8" key="1">
    <citation type="submission" date="2016-11" db="EMBL/GenBank/DDBJ databases">
        <title>Interaction between Lactobacillus species and yeast in water kefir.</title>
        <authorList>
            <person name="Behr J."/>
            <person name="Xu D."/>
            <person name="Vogel R.F."/>
        </authorList>
    </citation>
    <scope>NUCLEOTIDE SEQUENCE [LARGE SCALE GENOMIC DNA]</scope>
    <source>
        <strain evidence="7 8">TMW 1.1827</strain>
    </source>
</reference>
<accession>A0A3Q8CE24</accession>
<keyword evidence="1" id="KW-0547">Nucleotide-binding</keyword>
<sequence length="475" mass="52724">MKKIEIKYITKEQPLITEKKESVNKKSPLAKNKSFWPLQGVSLTVNPGEAVGLIGINGSGKRTLTEILAGRLKQTTGFTTLNAKINYASSRAGLDENFTGLENIKSQITKMDIDEFKAKHLLNGIIDFCELGNWLERPVREYSVGMYARLSLTIAMFTEPEMIVLDNVLNALDIPYSQQVNQKLQELKDSGVALLVADVNLVNVERFCERTLWLQFGKVQQLGPTPDVMLQYEYFQDWLRNATLPEKNKYFAKKKKDSQNFDIAQIYEEFKVEQFKHGFTRKDEPKMRRAFFKERGADPVAAIEKNAAKKTPANKKKMSKRNKQRLIWIVVLLGVIGLGSWGYLSQANKSKLKSEQKTTLTSSEKRVSSLKEQRSSKKKQSSLAASKAAASSKSVSESSVKAASAASESSAKAASASSASESSLKANTQTINVNSGDTLEGLAEKYATDVNTIKKINNISSEADLKAGSVIRVPK</sequence>
<feature type="domain" description="ABC transporter" evidence="5">
    <location>
        <begin position="18"/>
        <end position="241"/>
    </location>
</feature>
<dbReference type="InterPro" id="IPR027417">
    <property type="entry name" value="P-loop_NTPase"/>
</dbReference>
<dbReference type="GeneID" id="78520932"/>
<keyword evidence="2 7" id="KW-0067">ATP-binding</keyword>
<dbReference type="PANTHER" id="PTHR46743:SF2">
    <property type="entry name" value="TEICHOIC ACIDS EXPORT ATP-BINDING PROTEIN TAGH"/>
    <property type="match status" value="1"/>
</dbReference>
<organism evidence="7 8">
    <name type="scientific">Liquorilactobacillus nagelii</name>
    <dbReference type="NCBI Taxonomy" id="82688"/>
    <lineage>
        <taxon>Bacteria</taxon>
        <taxon>Bacillati</taxon>
        <taxon>Bacillota</taxon>
        <taxon>Bacilli</taxon>
        <taxon>Lactobacillales</taxon>
        <taxon>Lactobacillaceae</taxon>
        <taxon>Liquorilactobacillus</taxon>
    </lineage>
</organism>
<evidence type="ECO:0000256" key="3">
    <source>
        <dbReference type="SAM" id="MobiDB-lite"/>
    </source>
</evidence>
<gene>
    <name evidence="7" type="ORF">BSQ50_08035</name>
</gene>
<dbReference type="InterPro" id="IPR018392">
    <property type="entry name" value="LysM"/>
</dbReference>
<proteinExistence type="predicted"/>
<dbReference type="AlphaFoldDB" id="A0A3Q8CE24"/>
<dbReference type="Pfam" id="PF00005">
    <property type="entry name" value="ABC_tran"/>
    <property type="match status" value="1"/>
</dbReference>
<dbReference type="Gene3D" id="3.10.350.10">
    <property type="entry name" value="LysM domain"/>
    <property type="match status" value="1"/>
</dbReference>
<dbReference type="Proteomes" id="UP000324497">
    <property type="component" value="Chromosome"/>
</dbReference>
<evidence type="ECO:0000313" key="7">
    <source>
        <dbReference type="EMBL" id="AUJ33237.1"/>
    </source>
</evidence>